<organism evidence="11 12">
    <name type="scientific">Esox lucius</name>
    <name type="common">Northern pike</name>
    <dbReference type="NCBI Taxonomy" id="8010"/>
    <lineage>
        <taxon>Eukaryota</taxon>
        <taxon>Metazoa</taxon>
        <taxon>Chordata</taxon>
        <taxon>Craniata</taxon>
        <taxon>Vertebrata</taxon>
        <taxon>Euteleostomi</taxon>
        <taxon>Actinopterygii</taxon>
        <taxon>Neopterygii</taxon>
        <taxon>Teleostei</taxon>
        <taxon>Protacanthopterygii</taxon>
        <taxon>Esociformes</taxon>
        <taxon>Esocidae</taxon>
        <taxon>Esox</taxon>
    </lineage>
</organism>
<accession>A0A3P8Z838</accession>
<sequence length="748" mass="83719">MSGDFVGLMKMIIKTCLLAIALGLDITIFSAPGFGASISKIGQITYTFGYIVSVWIVAVIRFVFLVSVSVTTLESIKPIFKRWLAAHCLLVPVYETGRLILHGRSLESSCGPLGGPRLWLVCTVAAATAAFFWETTFPDSNGESNEKEKKQKARVLFLRVVRFCKHDSLILICAFIFLSLAVLCEMFIPIYTGKVIDILGTKYMWNDFRTVIIFMGLCSLGSWSGLLYQNYYFTVFCCSSFSAGCRGGLFMCAINSFTCRIKVQLFGALVKQEIGFFETIKTGDVTSRLSTDAPKMGRAVALNVNVLLRTAIKTVGMLSLMMSLSWKLTLLMLMETPITGLLQSIYDNYYQRLDKEVQDSLARANETAGETVAGIRTVRSFKTEQIEAGRYDNRLMDTHNIKTRRDTVRAVYLLLRRLIALVTQVAMLYFGRLFVQQGQMTTGNLVSFILYQSDLADNIRTLIYVYGDMLNSVGAAGKVFEYLDREPHVSTKGTLQPETLTGHICFHNLSFSYPTRQEHKILQDFSLELKPGKLTALVGPSGGGKSTCVSLLERFYQPQQGEILLDGQPLQNYQHHYLHRKVAMVGQEPVLFSGSIKDNIAYGLKDCSLERVQEAAWRANAHGFISKLEKGYYTDVGERGNQLSGGEKQRIAIARALIREPQVLILDEVTSALDTESEHMVQEALASCPSQTVLVIAHRLKTIERADQIILIDQGTVLEQGTHKVLMEMKGSYYKLRERIFTEDDVPK</sequence>
<dbReference type="InterPro" id="IPR003439">
    <property type="entry name" value="ABC_transporter-like_ATP-bd"/>
</dbReference>
<dbReference type="PANTHER" id="PTHR43394">
    <property type="entry name" value="ATP-DEPENDENT PERMEASE MDL1, MITOCHONDRIAL"/>
    <property type="match status" value="1"/>
</dbReference>
<dbReference type="CDD" id="cd03248">
    <property type="entry name" value="ABCC_TAP"/>
    <property type="match status" value="1"/>
</dbReference>
<dbReference type="Ensembl" id="ENSELUT00000036538.3">
    <property type="protein sequence ID" value="ENSELUP00000024971.3"/>
    <property type="gene ID" value="ENSELUG00000019545.3"/>
</dbReference>
<dbReference type="InterPro" id="IPR039421">
    <property type="entry name" value="Type_1_exporter"/>
</dbReference>
<keyword evidence="12" id="KW-1185">Reference proteome</keyword>
<feature type="transmembrane region" description="Helical" evidence="8">
    <location>
        <begin position="168"/>
        <end position="188"/>
    </location>
</feature>
<reference evidence="11" key="3">
    <citation type="submission" date="2025-08" db="UniProtKB">
        <authorList>
            <consortium name="Ensembl"/>
        </authorList>
    </citation>
    <scope>IDENTIFICATION</scope>
</reference>
<dbReference type="GO" id="GO:0016887">
    <property type="term" value="F:ATP hydrolysis activity"/>
    <property type="evidence" value="ECO:0007669"/>
    <property type="project" value="InterPro"/>
</dbReference>
<evidence type="ECO:0000259" key="9">
    <source>
        <dbReference type="PROSITE" id="PS50893"/>
    </source>
</evidence>
<dbReference type="Gene3D" id="3.40.50.300">
    <property type="entry name" value="P-loop containing nucleotide triphosphate hydrolases"/>
    <property type="match status" value="1"/>
</dbReference>
<dbReference type="FunFam" id="1.20.1560.10:FF:000058">
    <property type="entry name" value="ABC transporter B family member 25"/>
    <property type="match status" value="1"/>
</dbReference>
<dbReference type="PROSITE" id="PS50929">
    <property type="entry name" value="ABC_TM1F"/>
    <property type="match status" value="1"/>
</dbReference>
<evidence type="ECO:0000313" key="11">
    <source>
        <dbReference type="Ensembl" id="ENSELUP00000024971.3"/>
    </source>
</evidence>
<dbReference type="InterPro" id="IPR036640">
    <property type="entry name" value="ABC1_TM_sf"/>
</dbReference>
<dbReference type="PROSITE" id="PS00211">
    <property type="entry name" value="ABC_TRANSPORTER_1"/>
    <property type="match status" value="1"/>
</dbReference>
<evidence type="ECO:0000256" key="4">
    <source>
        <dbReference type="ARBA" id="ARBA00022741"/>
    </source>
</evidence>
<keyword evidence="3 8" id="KW-0812">Transmembrane</keyword>
<dbReference type="GO" id="GO:0015421">
    <property type="term" value="F:ABC-type oligopeptide transporter activity"/>
    <property type="evidence" value="ECO:0007669"/>
    <property type="project" value="TreeGrafter"/>
</dbReference>
<dbReference type="GO" id="GO:0005743">
    <property type="term" value="C:mitochondrial inner membrane"/>
    <property type="evidence" value="ECO:0007669"/>
    <property type="project" value="UniProtKB-SubCell"/>
</dbReference>
<reference evidence="11" key="4">
    <citation type="submission" date="2025-09" db="UniProtKB">
        <authorList>
            <consortium name="Ensembl"/>
        </authorList>
    </citation>
    <scope>IDENTIFICATION</scope>
</reference>
<dbReference type="SUPFAM" id="SSF90123">
    <property type="entry name" value="ABC transporter transmembrane region"/>
    <property type="match status" value="1"/>
</dbReference>
<evidence type="ECO:0000256" key="6">
    <source>
        <dbReference type="ARBA" id="ARBA00022989"/>
    </source>
</evidence>
<keyword evidence="7 8" id="KW-0472">Membrane</keyword>
<dbReference type="AlphaFoldDB" id="A0A3P8Z838"/>
<keyword evidence="4" id="KW-0547">Nucleotide-binding</keyword>
<feature type="transmembrane region" description="Helical" evidence="8">
    <location>
        <begin position="208"/>
        <end position="226"/>
    </location>
</feature>
<reference evidence="11" key="2">
    <citation type="submission" date="2020-02" db="EMBL/GenBank/DDBJ databases">
        <title>Esox lucius (northern pike) genome, fEsoLuc1, primary haplotype.</title>
        <authorList>
            <person name="Myers G."/>
            <person name="Karagic N."/>
            <person name="Meyer A."/>
            <person name="Pippel M."/>
            <person name="Reichard M."/>
            <person name="Winkler S."/>
            <person name="Tracey A."/>
            <person name="Sims Y."/>
            <person name="Howe K."/>
            <person name="Rhie A."/>
            <person name="Formenti G."/>
            <person name="Durbin R."/>
            <person name="Fedrigo O."/>
            <person name="Jarvis E.D."/>
        </authorList>
    </citation>
    <scope>NUCLEOTIDE SEQUENCE [LARGE SCALE GENOMIC DNA]</scope>
</reference>
<evidence type="ECO:0000313" key="12">
    <source>
        <dbReference type="Proteomes" id="UP000265140"/>
    </source>
</evidence>
<protein>
    <submittedName>
        <fullName evidence="11">Transporter associated with antigen processing, subunit type a</fullName>
    </submittedName>
</protein>
<feature type="transmembrane region" description="Helical" evidence="8">
    <location>
        <begin position="410"/>
        <end position="430"/>
    </location>
</feature>
<dbReference type="SMART" id="SM00382">
    <property type="entry name" value="AAA"/>
    <property type="match status" value="1"/>
</dbReference>
<dbReference type="Bgee" id="ENSELUG00000019545">
    <property type="expression patterns" value="Expressed in spleen and 13 other cell types or tissues"/>
</dbReference>
<feature type="domain" description="ABC transmembrane type-1" evidence="10">
    <location>
        <begin position="174"/>
        <end position="471"/>
    </location>
</feature>
<evidence type="ECO:0000256" key="1">
    <source>
        <dbReference type="ARBA" id="ARBA00004448"/>
    </source>
</evidence>
<dbReference type="CDD" id="cd18590">
    <property type="entry name" value="ABC_6TM_TAP2"/>
    <property type="match status" value="1"/>
</dbReference>
<dbReference type="PROSITE" id="PS50893">
    <property type="entry name" value="ABC_TRANSPORTER_2"/>
    <property type="match status" value="1"/>
</dbReference>
<dbReference type="InterPro" id="IPR011527">
    <property type="entry name" value="ABC1_TM_dom"/>
</dbReference>
<keyword evidence="5" id="KW-0067">ATP-binding</keyword>
<feature type="domain" description="ABC transporter" evidence="9">
    <location>
        <begin position="504"/>
        <end position="739"/>
    </location>
</feature>
<keyword evidence="6 8" id="KW-1133">Transmembrane helix</keyword>
<dbReference type="FunFam" id="3.40.50.300:FF:000403">
    <property type="entry name" value="ATP-binding cassette sub-family B member 8, mitochondrial"/>
    <property type="match status" value="1"/>
</dbReference>
<dbReference type="PIRSF" id="PIRSF002773">
    <property type="entry name" value="ABC_prm/ATPase_B"/>
    <property type="match status" value="1"/>
</dbReference>
<dbReference type="InterPro" id="IPR017871">
    <property type="entry name" value="ABC_transporter-like_CS"/>
</dbReference>
<dbReference type="Pfam" id="PF00664">
    <property type="entry name" value="ABC_membrane"/>
    <property type="match status" value="1"/>
</dbReference>
<name>A0A3P8Z838_ESOLU</name>
<dbReference type="Proteomes" id="UP000265140">
    <property type="component" value="Chromosome 10"/>
</dbReference>
<feature type="transmembrane region" description="Helical" evidence="8">
    <location>
        <begin position="12"/>
        <end position="36"/>
    </location>
</feature>
<comment type="subcellular location">
    <subcellularLocation>
        <location evidence="1">Mitochondrion inner membrane</location>
        <topology evidence="1">Multi-pass membrane protein</topology>
    </subcellularLocation>
</comment>
<reference evidence="12" key="1">
    <citation type="journal article" date="2014" name="PLoS ONE">
        <title>The genome and linkage map of the northern pike (Esox lucius): conserved synteny revealed between the salmonid sister group and the Neoteleostei.</title>
        <authorList>
            <person name="Rondeau E.B."/>
            <person name="Minkley D.R."/>
            <person name="Leong J.S."/>
            <person name="Messmer A.M."/>
            <person name="Jantzen J.R."/>
            <person name="von Schalburg K.R."/>
            <person name="Lemon C."/>
            <person name="Bird N.H."/>
            <person name="Koop B.F."/>
        </authorList>
    </citation>
    <scope>NUCLEOTIDE SEQUENCE</scope>
</reference>
<dbReference type="InterPro" id="IPR003593">
    <property type="entry name" value="AAA+_ATPase"/>
</dbReference>
<dbReference type="PANTHER" id="PTHR43394:SF14">
    <property type="entry name" value="TRANSPORTER 2, ATP BINDING CASSETTE SUBFAMILY B"/>
    <property type="match status" value="1"/>
</dbReference>
<keyword evidence="2" id="KW-0813">Transport</keyword>
<evidence type="ECO:0000256" key="3">
    <source>
        <dbReference type="ARBA" id="ARBA00022692"/>
    </source>
</evidence>
<evidence type="ECO:0000256" key="7">
    <source>
        <dbReference type="ARBA" id="ARBA00023136"/>
    </source>
</evidence>
<dbReference type="GeneTree" id="ENSGT00940000155431"/>
<feature type="transmembrane region" description="Helical" evidence="8">
    <location>
        <begin position="48"/>
        <end position="71"/>
    </location>
</feature>
<evidence type="ECO:0000256" key="8">
    <source>
        <dbReference type="SAM" id="Phobius"/>
    </source>
</evidence>
<proteinExistence type="predicted"/>
<dbReference type="Gene3D" id="1.20.1560.10">
    <property type="entry name" value="ABC transporter type 1, transmembrane domain"/>
    <property type="match status" value="1"/>
</dbReference>
<dbReference type="GO" id="GO:0005524">
    <property type="term" value="F:ATP binding"/>
    <property type="evidence" value="ECO:0007669"/>
    <property type="project" value="UniProtKB-KW"/>
</dbReference>
<dbReference type="InterPro" id="IPR027417">
    <property type="entry name" value="P-loop_NTPase"/>
</dbReference>
<evidence type="ECO:0000256" key="5">
    <source>
        <dbReference type="ARBA" id="ARBA00022840"/>
    </source>
</evidence>
<evidence type="ECO:0000259" key="10">
    <source>
        <dbReference type="PROSITE" id="PS50929"/>
    </source>
</evidence>
<dbReference type="Pfam" id="PF00005">
    <property type="entry name" value="ABC_tran"/>
    <property type="match status" value="1"/>
</dbReference>
<evidence type="ECO:0000256" key="2">
    <source>
        <dbReference type="ARBA" id="ARBA00022448"/>
    </source>
</evidence>
<dbReference type="SUPFAM" id="SSF52540">
    <property type="entry name" value="P-loop containing nucleoside triphosphate hydrolases"/>
    <property type="match status" value="1"/>
</dbReference>